<dbReference type="InterPro" id="IPR036852">
    <property type="entry name" value="Peptidase_S8/S53_dom_sf"/>
</dbReference>
<keyword evidence="2 5" id="KW-0645">Protease</keyword>
<dbReference type="InterPro" id="IPR022398">
    <property type="entry name" value="Peptidase_S8_His-AS"/>
</dbReference>
<dbReference type="InterPro" id="IPR015500">
    <property type="entry name" value="Peptidase_S8_subtilisin-rel"/>
</dbReference>
<evidence type="ECO:0000256" key="5">
    <source>
        <dbReference type="PROSITE-ProRule" id="PRU01240"/>
    </source>
</evidence>
<evidence type="ECO:0000259" key="9">
    <source>
        <dbReference type="Pfam" id="PF00082"/>
    </source>
</evidence>
<dbReference type="Pfam" id="PF00082">
    <property type="entry name" value="Peptidase_S8"/>
    <property type="match status" value="1"/>
</dbReference>
<dbReference type="GO" id="GO:0006508">
    <property type="term" value="P:proteolysis"/>
    <property type="evidence" value="ECO:0007669"/>
    <property type="project" value="UniProtKB-KW"/>
</dbReference>
<dbReference type="InterPro" id="IPR023828">
    <property type="entry name" value="Peptidase_S8_Ser-AS"/>
</dbReference>
<feature type="active site" description="Charge relay system" evidence="5">
    <location>
        <position position="606"/>
    </location>
</feature>
<evidence type="ECO:0000256" key="8">
    <source>
        <dbReference type="SAM" id="SignalP"/>
    </source>
</evidence>
<evidence type="ECO:0000256" key="4">
    <source>
        <dbReference type="ARBA" id="ARBA00022825"/>
    </source>
</evidence>
<feature type="chain" id="PRO_5046443394" evidence="8">
    <location>
        <begin position="17"/>
        <end position="1098"/>
    </location>
</feature>
<keyword evidence="4 5" id="KW-0720">Serine protease</keyword>
<dbReference type="CDD" id="cd07474">
    <property type="entry name" value="Peptidases_S8_subtilisin_Vpr-like"/>
    <property type="match status" value="1"/>
</dbReference>
<dbReference type="SUPFAM" id="SSF52743">
    <property type="entry name" value="Subtilisin-like"/>
    <property type="match status" value="1"/>
</dbReference>
<dbReference type="PROSITE" id="PS51892">
    <property type="entry name" value="SUBTILASE"/>
    <property type="match status" value="1"/>
</dbReference>
<dbReference type="Gene3D" id="3.40.50.200">
    <property type="entry name" value="Peptidase S8/S53 domain"/>
    <property type="match status" value="2"/>
</dbReference>
<evidence type="ECO:0000256" key="7">
    <source>
        <dbReference type="SAM" id="MobiDB-lite"/>
    </source>
</evidence>
<accession>A0ABX2FAD1</accession>
<comment type="caution">
    <text evidence="10">The sequence shown here is derived from an EMBL/GenBank/DDBJ whole genome shotgun (WGS) entry which is preliminary data.</text>
</comment>
<dbReference type="EMBL" id="JAAATY010000019">
    <property type="protein sequence ID" value="NRN68277.1"/>
    <property type="molecule type" value="Genomic_DNA"/>
</dbReference>
<reference evidence="10 11" key="1">
    <citation type="submission" date="2020-01" db="EMBL/GenBank/DDBJ databases">
        <title>Kibdelosporangium persica a novel Actinomycetes from a hot desert in Iran.</title>
        <authorList>
            <person name="Safaei N."/>
            <person name="Zaburannyi N."/>
            <person name="Mueller R."/>
            <person name="Wink J."/>
        </authorList>
    </citation>
    <scope>NUCLEOTIDE SEQUENCE [LARGE SCALE GENOMIC DNA]</scope>
    <source>
        <strain evidence="10 11">4NS15</strain>
    </source>
</reference>
<feature type="region of interest" description="Disordered" evidence="7">
    <location>
        <begin position="230"/>
        <end position="258"/>
    </location>
</feature>
<keyword evidence="8" id="KW-0732">Signal</keyword>
<feature type="signal peptide" evidence="8">
    <location>
        <begin position="1"/>
        <end position="16"/>
    </location>
</feature>
<dbReference type="Proteomes" id="UP000763557">
    <property type="component" value="Unassembled WGS sequence"/>
</dbReference>
<keyword evidence="11" id="KW-1185">Reference proteome</keyword>
<organism evidence="10 11">
    <name type="scientific">Kibdelosporangium persicum</name>
    <dbReference type="NCBI Taxonomy" id="2698649"/>
    <lineage>
        <taxon>Bacteria</taxon>
        <taxon>Bacillati</taxon>
        <taxon>Actinomycetota</taxon>
        <taxon>Actinomycetes</taxon>
        <taxon>Pseudonocardiales</taxon>
        <taxon>Pseudonocardiaceae</taxon>
        <taxon>Kibdelosporangium</taxon>
    </lineage>
</organism>
<feature type="active site" description="Charge relay system" evidence="5">
    <location>
        <position position="187"/>
    </location>
</feature>
<dbReference type="InterPro" id="IPR034213">
    <property type="entry name" value="S8_Vpr-like"/>
</dbReference>
<evidence type="ECO:0000256" key="2">
    <source>
        <dbReference type="ARBA" id="ARBA00022670"/>
    </source>
</evidence>
<dbReference type="InterPro" id="IPR000209">
    <property type="entry name" value="Peptidase_S8/S53_dom"/>
</dbReference>
<sequence>MIAMVMFALVASVTSAGTAISEPRDFPLAMSVPVRQLPESVTDEVAAPLLDDEGPVTAFVALDRRPAVDVYNELSNRAGANREEAAQAARDAAEDTTRTADVLAETLRARDATAEFLYTTVNAVAGMVVNADASAIRDLAARPEVQSVRRVVPKSRTNSSAVQVTKTLNAWQNTGKLGDGIRIGIIDDGVDYTHATFGGPGTPEAYTAIDRTTVDPSFFPTAKVVGGADLAGDQYDSSGRHGSKTPTPDPNPIACGQHGTHVAGTAAGFGVNADGTTFRGDYTKLTPQQADDMLIGPGTAPKAVVYAIKIFGCKGSTDLTAQALDRALDPNGDGDFTDRLDLVNMSLGSDFGAPDDPDSLFVRKLARNNVLSVVAGGNGGDVYDIGGAPGNTPEALTVASTRDPYVLRDAVEVTAPADVAGQAGGQYGLAYTGFDQLDLTKPVAAVSDSSNADGCDPFSEQDKAAVAGKFVWLEWDDSDARRCGSAPRAANAKDAGAAGVLLPSGTDVFQAAIAGLDSLPMFQFTATATEPLRPALRAGTLSVRMLGSKRASLKTKLPRINDTPSDFTSRGVRSPVVKPDVAAPGDTIASALTGSGNRTLMISGTSMAAPHVAGIAALVRQTRPDWTPEEIKAAVMNTAGDDVRTEPGGTVLAPQRVGVGRVNAQSAVDNQVLAMVVEAQGAVSVSFGTVEAVTRTSVSRTVKLVNKSDAPAEFDVAYQEATKVPGVRYDLSRGAVRVPARGAEVVRVTLRIDDPLALRKTIDPTVAPLQSKLARQFVADASGRLVLTPKSGSALRVPVYAAPRPVAKLSTEPQVKFDTGNQGILPLHGKGLDQGEGREAYRSLISVLQLQSSSPQLPSCRRNRTTGCTVNDTAKGGDIRYVGVASTAPHAVAQGEPEKAVVAFGIATWGNWYNLGSNTVPVVGIDTDGDTKPDFEASVRKLTRTDVWVVNTVDLTKPNKPSVARMPLNGQLGDVDTGVFDTNVAVLPVPLKALGIDPAKESARFSYTVGVAGFYSAPGDGTSLIDSVGSMTFDPLNPDVRVTGQGEDALVFFAKPGTALSVIRDKAVHATERTTGLLVLNHHNATGDRAAVVRIPAR</sequence>
<evidence type="ECO:0000313" key="10">
    <source>
        <dbReference type="EMBL" id="NRN68277.1"/>
    </source>
</evidence>
<dbReference type="PANTHER" id="PTHR43806:SF11">
    <property type="entry name" value="CEREVISIN-RELATED"/>
    <property type="match status" value="1"/>
</dbReference>
<dbReference type="PANTHER" id="PTHR43806">
    <property type="entry name" value="PEPTIDASE S8"/>
    <property type="match status" value="1"/>
</dbReference>
<dbReference type="PROSITE" id="PS00138">
    <property type="entry name" value="SUBTILASE_SER"/>
    <property type="match status" value="1"/>
</dbReference>
<dbReference type="InterPro" id="IPR023827">
    <property type="entry name" value="Peptidase_S8_Asp-AS"/>
</dbReference>
<gene>
    <name evidence="10" type="ORF">GC106_55200</name>
</gene>
<dbReference type="PRINTS" id="PR00723">
    <property type="entry name" value="SUBTILISIN"/>
</dbReference>
<evidence type="ECO:0000256" key="6">
    <source>
        <dbReference type="RuleBase" id="RU003355"/>
    </source>
</evidence>
<evidence type="ECO:0000256" key="1">
    <source>
        <dbReference type="ARBA" id="ARBA00011073"/>
    </source>
</evidence>
<comment type="similarity">
    <text evidence="1 5 6">Belongs to the peptidase S8 family.</text>
</comment>
<keyword evidence="3 5" id="KW-0378">Hydrolase</keyword>
<proteinExistence type="inferred from homology"/>
<protein>
    <submittedName>
        <fullName evidence="10">Minor extracellular serine protease</fullName>
    </submittedName>
</protein>
<evidence type="ECO:0000313" key="11">
    <source>
        <dbReference type="Proteomes" id="UP000763557"/>
    </source>
</evidence>
<evidence type="ECO:0000256" key="3">
    <source>
        <dbReference type="ARBA" id="ARBA00022801"/>
    </source>
</evidence>
<feature type="active site" description="Charge relay system" evidence="5">
    <location>
        <position position="258"/>
    </location>
</feature>
<feature type="domain" description="Peptidase S8/S53" evidence="9">
    <location>
        <begin position="178"/>
        <end position="644"/>
    </location>
</feature>
<dbReference type="InterPro" id="IPR050131">
    <property type="entry name" value="Peptidase_S8_subtilisin-like"/>
</dbReference>
<dbReference type="PROSITE" id="PS00137">
    <property type="entry name" value="SUBTILASE_HIS"/>
    <property type="match status" value="1"/>
</dbReference>
<dbReference type="GO" id="GO:0008233">
    <property type="term" value="F:peptidase activity"/>
    <property type="evidence" value="ECO:0007669"/>
    <property type="project" value="UniProtKB-KW"/>
</dbReference>
<dbReference type="PROSITE" id="PS00136">
    <property type="entry name" value="SUBTILASE_ASP"/>
    <property type="match status" value="1"/>
</dbReference>
<name>A0ABX2FAD1_9PSEU</name>